<dbReference type="OrthoDB" id="9811597at2"/>
<evidence type="ECO:0000313" key="3">
    <source>
        <dbReference type="Proteomes" id="UP000245998"/>
    </source>
</evidence>
<gene>
    <name evidence="2" type="ORF">DCC39_15905</name>
</gene>
<comment type="caution">
    <text evidence="2">The sequence shown here is derived from an EMBL/GenBank/DDBJ whole genome shotgun (WGS) entry which is preliminary data.</text>
</comment>
<dbReference type="InterPro" id="IPR052975">
    <property type="entry name" value="Repressor-like_regulatory"/>
</dbReference>
<evidence type="ECO:0000313" key="2">
    <source>
        <dbReference type="EMBL" id="PWA07927.1"/>
    </source>
</evidence>
<name>A0A2U1JRU9_9BACI</name>
<dbReference type="SUPFAM" id="SSF89447">
    <property type="entry name" value="AbrB/MazE/MraZ-like"/>
    <property type="match status" value="1"/>
</dbReference>
<protein>
    <submittedName>
        <fullName evidence="2">AbrB family transcriptional regulator</fullName>
    </submittedName>
</protein>
<dbReference type="PANTHER" id="PTHR34860:SF6">
    <property type="entry name" value="REPRESSOR-LIKE PROTEIN SSO7C3"/>
    <property type="match status" value="1"/>
</dbReference>
<evidence type="ECO:0000259" key="1">
    <source>
        <dbReference type="SMART" id="SM00966"/>
    </source>
</evidence>
<dbReference type="AlphaFoldDB" id="A0A2U1JRU9"/>
<keyword evidence="3" id="KW-1185">Reference proteome</keyword>
<reference evidence="2 3" key="1">
    <citation type="submission" date="2018-04" db="EMBL/GenBank/DDBJ databases">
        <title>Camelliibacillus theae gen. nov., sp. nov., isolated from Pu'er tea.</title>
        <authorList>
            <person name="Niu L."/>
        </authorList>
    </citation>
    <scope>NUCLEOTIDE SEQUENCE [LARGE SCALE GENOMIC DNA]</scope>
    <source>
        <strain evidence="2 3">T8</strain>
    </source>
</reference>
<dbReference type="EMBL" id="QCZG01000044">
    <property type="protein sequence ID" value="PWA07927.1"/>
    <property type="molecule type" value="Genomic_DNA"/>
</dbReference>
<dbReference type="InterPro" id="IPR007159">
    <property type="entry name" value="SpoVT-AbrB_dom"/>
</dbReference>
<dbReference type="InterPro" id="IPR037914">
    <property type="entry name" value="SpoVT-AbrB_sf"/>
</dbReference>
<dbReference type="RefSeq" id="WP_116555890.1">
    <property type="nucleotide sequence ID" value="NZ_QCZG01000044.1"/>
</dbReference>
<dbReference type="SMART" id="SM00966">
    <property type="entry name" value="SpoVT_AbrB"/>
    <property type="match status" value="1"/>
</dbReference>
<dbReference type="PANTHER" id="PTHR34860">
    <property type="entry name" value="REPRESSOR-LIKE PROTEIN SSO7C3"/>
    <property type="match status" value="1"/>
</dbReference>
<dbReference type="NCBIfam" id="TIGR01439">
    <property type="entry name" value="lp_hng_hel_AbrB"/>
    <property type="match status" value="1"/>
</dbReference>
<dbReference type="Pfam" id="PF04014">
    <property type="entry name" value="MazE_antitoxin"/>
    <property type="match status" value="1"/>
</dbReference>
<organism evidence="2 3">
    <name type="scientific">Pueribacillus theae</name>
    <dbReference type="NCBI Taxonomy" id="2171751"/>
    <lineage>
        <taxon>Bacteria</taxon>
        <taxon>Bacillati</taxon>
        <taxon>Bacillota</taxon>
        <taxon>Bacilli</taxon>
        <taxon>Bacillales</taxon>
        <taxon>Bacillaceae</taxon>
        <taxon>Pueribacillus</taxon>
    </lineage>
</organism>
<proteinExistence type="predicted"/>
<dbReference type="Gene3D" id="2.10.260.10">
    <property type="match status" value="1"/>
</dbReference>
<accession>A0A2U1JRU9</accession>
<feature type="domain" description="SpoVT-AbrB" evidence="1">
    <location>
        <begin position="16"/>
        <end position="62"/>
    </location>
</feature>
<dbReference type="GO" id="GO:0003677">
    <property type="term" value="F:DNA binding"/>
    <property type="evidence" value="ECO:0007669"/>
    <property type="project" value="InterPro"/>
</dbReference>
<dbReference type="Proteomes" id="UP000245998">
    <property type="component" value="Unassembled WGS sequence"/>
</dbReference>
<sequence length="99" mass="11220">MPLTKNSKVSSNKWIRTLSDRGQTVVPKSIRDYLNVKGGDSLEWHVNENGDVIVKPKKKVSVMDSYGILKPEKSVNDVDQAIRDSKKVFAKKKHKEGRL</sequence>